<proteinExistence type="predicted"/>
<sequence length="70" mass="8245">MRLDKSRVAVPFSVWYLMLCKNDTLLDSGKDITSKFMPKKFLNANTIRFRLHGDICDVRKPHISHLKKRI</sequence>
<reference evidence="1 2" key="1">
    <citation type="submission" date="2023-02" db="EMBL/GenBank/DDBJ databases">
        <title>LHISI_Scaffold_Assembly.</title>
        <authorList>
            <person name="Stuart O.P."/>
            <person name="Cleave R."/>
            <person name="Magrath M.J.L."/>
            <person name="Mikheyev A.S."/>
        </authorList>
    </citation>
    <scope>NUCLEOTIDE SEQUENCE [LARGE SCALE GENOMIC DNA]</scope>
    <source>
        <strain evidence="1">Daus_M_001</strain>
        <tissue evidence="1">Leg muscle</tissue>
    </source>
</reference>
<dbReference type="EMBL" id="JARBHB010000004">
    <property type="protein sequence ID" value="KAJ8885160.1"/>
    <property type="molecule type" value="Genomic_DNA"/>
</dbReference>
<gene>
    <name evidence="1" type="ORF">PR048_011356</name>
</gene>
<organism evidence="1 2">
    <name type="scientific">Dryococelus australis</name>
    <dbReference type="NCBI Taxonomy" id="614101"/>
    <lineage>
        <taxon>Eukaryota</taxon>
        <taxon>Metazoa</taxon>
        <taxon>Ecdysozoa</taxon>
        <taxon>Arthropoda</taxon>
        <taxon>Hexapoda</taxon>
        <taxon>Insecta</taxon>
        <taxon>Pterygota</taxon>
        <taxon>Neoptera</taxon>
        <taxon>Polyneoptera</taxon>
        <taxon>Phasmatodea</taxon>
        <taxon>Verophasmatodea</taxon>
        <taxon>Anareolatae</taxon>
        <taxon>Phasmatidae</taxon>
        <taxon>Eurycanthinae</taxon>
        <taxon>Dryococelus</taxon>
    </lineage>
</organism>
<name>A0ABQ9HLV6_9NEOP</name>
<comment type="caution">
    <text evidence="1">The sequence shown here is derived from an EMBL/GenBank/DDBJ whole genome shotgun (WGS) entry which is preliminary data.</text>
</comment>
<keyword evidence="2" id="KW-1185">Reference proteome</keyword>
<protein>
    <submittedName>
        <fullName evidence="1">Uncharacterized protein</fullName>
    </submittedName>
</protein>
<evidence type="ECO:0000313" key="2">
    <source>
        <dbReference type="Proteomes" id="UP001159363"/>
    </source>
</evidence>
<dbReference type="Proteomes" id="UP001159363">
    <property type="component" value="Chromosome X"/>
</dbReference>
<accession>A0ABQ9HLV6</accession>
<evidence type="ECO:0000313" key="1">
    <source>
        <dbReference type="EMBL" id="KAJ8885160.1"/>
    </source>
</evidence>